<dbReference type="InParanoid" id="A7F147"/>
<protein>
    <submittedName>
        <fullName evidence="1">Uncharacterized protein</fullName>
    </submittedName>
</protein>
<dbReference type="KEGG" id="ssl:SS1G_11317"/>
<dbReference type="HOGENOM" id="CLU_2414624_0_0_1"/>
<dbReference type="AlphaFoldDB" id="A7F147"/>
<dbReference type="Proteomes" id="UP000001312">
    <property type="component" value="Unassembled WGS sequence"/>
</dbReference>
<dbReference type="RefSeq" id="XP_001588074.1">
    <property type="nucleotide sequence ID" value="XM_001588024.1"/>
</dbReference>
<evidence type="ECO:0000313" key="2">
    <source>
        <dbReference type="Proteomes" id="UP000001312"/>
    </source>
</evidence>
<keyword evidence="2" id="KW-1185">Reference proteome</keyword>
<reference evidence="2" key="1">
    <citation type="journal article" date="2011" name="PLoS Genet.">
        <title>Genomic analysis of the necrotrophic fungal pathogens Sclerotinia sclerotiorum and Botrytis cinerea.</title>
        <authorList>
            <person name="Amselem J."/>
            <person name="Cuomo C.A."/>
            <person name="van Kan J.A."/>
            <person name="Viaud M."/>
            <person name="Benito E.P."/>
            <person name="Couloux A."/>
            <person name="Coutinho P.M."/>
            <person name="de Vries R.P."/>
            <person name="Dyer P.S."/>
            <person name="Fillinger S."/>
            <person name="Fournier E."/>
            <person name="Gout L."/>
            <person name="Hahn M."/>
            <person name="Kohn L."/>
            <person name="Lapalu N."/>
            <person name="Plummer K.M."/>
            <person name="Pradier J.M."/>
            <person name="Quevillon E."/>
            <person name="Sharon A."/>
            <person name="Simon A."/>
            <person name="ten Have A."/>
            <person name="Tudzynski B."/>
            <person name="Tudzynski P."/>
            <person name="Wincker P."/>
            <person name="Andrew M."/>
            <person name="Anthouard V."/>
            <person name="Beever R.E."/>
            <person name="Beffa R."/>
            <person name="Benoit I."/>
            <person name="Bouzid O."/>
            <person name="Brault B."/>
            <person name="Chen Z."/>
            <person name="Choquer M."/>
            <person name="Collemare J."/>
            <person name="Cotton P."/>
            <person name="Danchin E.G."/>
            <person name="Da Silva C."/>
            <person name="Gautier A."/>
            <person name="Giraud C."/>
            <person name="Giraud T."/>
            <person name="Gonzalez C."/>
            <person name="Grossetete S."/>
            <person name="Guldener U."/>
            <person name="Henrissat B."/>
            <person name="Howlett B.J."/>
            <person name="Kodira C."/>
            <person name="Kretschmer M."/>
            <person name="Lappartient A."/>
            <person name="Leroch M."/>
            <person name="Levis C."/>
            <person name="Mauceli E."/>
            <person name="Neuveglise C."/>
            <person name="Oeser B."/>
            <person name="Pearson M."/>
            <person name="Poulain J."/>
            <person name="Poussereau N."/>
            <person name="Quesneville H."/>
            <person name="Rascle C."/>
            <person name="Schumacher J."/>
            <person name="Segurens B."/>
            <person name="Sexton A."/>
            <person name="Silva E."/>
            <person name="Sirven C."/>
            <person name="Soanes D.M."/>
            <person name="Talbot N.J."/>
            <person name="Templeton M."/>
            <person name="Yandava C."/>
            <person name="Yarden O."/>
            <person name="Zeng Q."/>
            <person name="Rollins J.A."/>
            <person name="Lebrun M.H."/>
            <person name="Dickman M."/>
        </authorList>
    </citation>
    <scope>NUCLEOTIDE SEQUENCE [LARGE SCALE GENOMIC DNA]</scope>
    <source>
        <strain evidence="2">ATCC 18683 / 1980 / Ss-1</strain>
    </source>
</reference>
<organism evidence="1 2">
    <name type="scientific">Sclerotinia sclerotiorum (strain ATCC 18683 / 1980 / Ss-1)</name>
    <name type="common">White mold</name>
    <name type="synonym">Whetzelinia sclerotiorum</name>
    <dbReference type="NCBI Taxonomy" id="665079"/>
    <lineage>
        <taxon>Eukaryota</taxon>
        <taxon>Fungi</taxon>
        <taxon>Dikarya</taxon>
        <taxon>Ascomycota</taxon>
        <taxon>Pezizomycotina</taxon>
        <taxon>Leotiomycetes</taxon>
        <taxon>Helotiales</taxon>
        <taxon>Sclerotiniaceae</taxon>
        <taxon>Sclerotinia</taxon>
    </lineage>
</organism>
<gene>
    <name evidence="1" type="ORF">SS1G_11317</name>
</gene>
<name>A7F147_SCLS1</name>
<evidence type="ECO:0000313" key="1">
    <source>
        <dbReference type="EMBL" id="EDN95439.1"/>
    </source>
</evidence>
<proteinExistence type="predicted"/>
<accession>A7F147</accession>
<dbReference type="GeneID" id="5483922"/>
<sequence>MTKLIHTSRLFRCRVNLFKTFCRDEYDRGRNEVQKQIQLWTPKTRRATYNFRPKIKKARVDDSHRNVSCREALGEQVMADFRARTTVSQLGC</sequence>
<dbReference type="EMBL" id="CH476637">
    <property type="protein sequence ID" value="EDN95439.1"/>
    <property type="molecule type" value="Genomic_DNA"/>
</dbReference>